<dbReference type="Pfam" id="PF00085">
    <property type="entry name" value="Thioredoxin"/>
    <property type="match status" value="1"/>
</dbReference>
<evidence type="ECO:0000313" key="3">
    <source>
        <dbReference type="EMBL" id="AEP10627.1"/>
    </source>
</evidence>
<evidence type="ECO:0000256" key="1">
    <source>
        <dbReference type="ARBA" id="ARBA00023284"/>
    </source>
</evidence>
<dbReference type="HOGENOM" id="CLU_046120_1_1_5"/>
<dbReference type="Pfam" id="PF14561">
    <property type="entry name" value="TPR_20"/>
    <property type="match status" value="1"/>
</dbReference>
<dbReference type="OrthoDB" id="9790390at2"/>
<dbReference type="SUPFAM" id="SSF48452">
    <property type="entry name" value="TPR-like"/>
    <property type="match status" value="1"/>
</dbReference>
<dbReference type="EMBL" id="CP002382">
    <property type="protein sequence ID" value="AEP10627.1"/>
    <property type="molecule type" value="Genomic_DNA"/>
</dbReference>
<dbReference type="AlphaFoldDB" id="G2KT83"/>
<feature type="domain" description="Thioredoxin" evidence="2">
    <location>
        <begin position="6"/>
        <end position="130"/>
    </location>
</feature>
<protein>
    <submittedName>
        <fullName evidence="3">Thioredoxin family protein</fullName>
    </submittedName>
</protein>
<sequence>MLFGNSKDAQKNDAATSTAANDAIFDVGTEDFEANVMRASMDTPIIVDFWAPWCGPCKQLGPTLEQAVIATKGVVRMAKVNIDEHPELAQAMRVQSIPTVFAFFGGQPITGFTGNRPASDIKKLMDQLVQLARESKPDAVNIPETLEAANQALADNNPTQAQVLYSTVLEEDENNVAAFVGLVRAFIADGDVETAAGMIENAPDTIAKNSQFSAAITAVELARQAVQAGPDNGTSDLAKAVAQAPDNHAARFDYAMALFAAGEREEAMNQLLDIIRRDRAWEDEKARKQLLQFFDAIGPADKSVAAARRQLSSILFS</sequence>
<accession>G2KT83</accession>
<dbReference type="InterPro" id="IPR017937">
    <property type="entry name" value="Thioredoxin_CS"/>
</dbReference>
<organism evidence="3 4">
    <name type="scientific">Micavibrio aeruginosavorus (strain ARL-13)</name>
    <dbReference type="NCBI Taxonomy" id="856793"/>
    <lineage>
        <taxon>Bacteria</taxon>
        <taxon>Pseudomonadati</taxon>
        <taxon>Bdellovibrionota</taxon>
        <taxon>Bdellovibrionia</taxon>
        <taxon>Bdellovibrionales</taxon>
        <taxon>Pseudobdellovibrionaceae</taxon>
        <taxon>Micavibrio</taxon>
    </lineage>
</organism>
<gene>
    <name evidence="3" type="ordered locus">MICA_2325</name>
</gene>
<reference evidence="3 4" key="1">
    <citation type="journal article" date="2011" name="BMC Genomics">
        <title>Genomic insights into an obligate epibiotic bacterial predator: Micavibrio aeruginosavorus ARL-13.</title>
        <authorList>
            <person name="Wang Z."/>
            <person name="Kadouri D."/>
            <person name="Wu M."/>
        </authorList>
    </citation>
    <scope>NUCLEOTIDE SEQUENCE [LARGE SCALE GENOMIC DNA]</scope>
    <source>
        <strain evidence="3 4">ARL-13</strain>
    </source>
</reference>
<dbReference type="PROSITE" id="PS00194">
    <property type="entry name" value="THIOREDOXIN_1"/>
    <property type="match status" value="1"/>
</dbReference>
<dbReference type="Gene3D" id="1.25.40.10">
    <property type="entry name" value="Tetratricopeptide repeat domain"/>
    <property type="match status" value="2"/>
</dbReference>
<dbReference type="KEGG" id="mai:MICA_2325"/>
<dbReference type="RefSeq" id="WP_014103850.1">
    <property type="nucleotide sequence ID" value="NC_016026.1"/>
</dbReference>
<dbReference type="Pfam" id="PF14559">
    <property type="entry name" value="TPR_19"/>
    <property type="match status" value="1"/>
</dbReference>
<dbReference type="InterPro" id="IPR013766">
    <property type="entry name" value="Thioredoxin_domain"/>
</dbReference>
<dbReference type="Proteomes" id="UP000009286">
    <property type="component" value="Chromosome"/>
</dbReference>
<keyword evidence="4" id="KW-1185">Reference proteome</keyword>
<dbReference type="GO" id="GO:0006950">
    <property type="term" value="P:response to stress"/>
    <property type="evidence" value="ECO:0007669"/>
    <property type="project" value="UniProtKB-ARBA"/>
</dbReference>
<dbReference type="Gene3D" id="3.40.30.10">
    <property type="entry name" value="Glutaredoxin"/>
    <property type="match status" value="1"/>
</dbReference>
<dbReference type="PANTHER" id="PTHR43601:SF3">
    <property type="entry name" value="THIOREDOXIN, MITOCHONDRIAL"/>
    <property type="match status" value="1"/>
</dbReference>
<evidence type="ECO:0000313" key="4">
    <source>
        <dbReference type="Proteomes" id="UP000009286"/>
    </source>
</evidence>
<evidence type="ECO:0000259" key="2">
    <source>
        <dbReference type="PROSITE" id="PS51352"/>
    </source>
</evidence>
<dbReference type="CDD" id="cd02947">
    <property type="entry name" value="TRX_family"/>
    <property type="match status" value="1"/>
</dbReference>
<dbReference type="InterPro" id="IPR011990">
    <property type="entry name" value="TPR-like_helical_dom_sf"/>
</dbReference>
<dbReference type="eggNOG" id="COG3118">
    <property type="taxonomic scope" value="Bacteria"/>
</dbReference>
<dbReference type="InterPro" id="IPR036249">
    <property type="entry name" value="Thioredoxin-like_sf"/>
</dbReference>
<dbReference type="STRING" id="856793.MICA_2325"/>
<name>G2KT83_MICAA</name>
<dbReference type="GO" id="GO:0045454">
    <property type="term" value="P:cell redox homeostasis"/>
    <property type="evidence" value="ECO:0007669"/>
    <property type="project" value="TreeGrafter"/>
</dbReference>
<dbReference type="PANTHER" id="PTHR43601">
    <property type="entry name" value="THIOREDOXIN, MITOCHONDRIAL"/>
    <property type="match status" value="1"/>
</dbReference>
<dbReference type="PROSITE" id="PS51352">
    <property type="entry name" value="THIOREDOXIN_2"/>
    <property type="match status" value="1"/>
</dbReference>
<proteinExistence type="predicted"/>
<dbReference type="SUPFAM" id="SSF52833">
    <property type="entry name" value="Thioredoxin-like"/>
    <property type="match status" value="1"/>
</dbReference>
<dbReference type="PRINTS" id="PR00421">
    <property type="entry name" value="THIOREDOXIN"/>
</dbReference>
<keyword evidence="1" id="KW-0676">Redox-active center</keyword>